<feature type="domain" description="Peptidase M16 C-terminal" evidence="2">
    <location>
        <begin position="205"/>
        <end position="389"/>
    </location>
</feature>
<gene>
    <name evidence="5" type="primary">LOC107222381</name>
</gene>
<feature type="domain" description="Peptidase M16 N-terminal" evidence="1">
    <location>
        <begin position="60"/>
        <end position="152"/>
    </location>
</feature>
<feature type="domain" description="Peptidase M16C associated" evidence="3">
    <location>
        <begin position="466"/>
        <end position="724"/>
    </location>
</feature>
<dbReference type="InterPro" id="IPR007863">
    <property type="entry name" value="Peptidase_M16_C"/>
</dbReference>
<dbReference type="GO" id="GO:0046872">
    <property type="term" value="F:metal ion binding"/>
    <property type="evidence" value="ECO:0007669"/>
    <property type="project" value="InterPro"/>
</dbReference>
<proteinExistence type="predicted"/>
<dbReference type="SUPFAM" id="SSF63411">
    <property type="entry name" value="LuxS/MPP-like metallohydrolase"/>
    <property type="match status" value="4"/>
</dbReference>
<organism evidence="5">
    <name type="scientific">Neodiprion lecontei</name>
    <name type="common">Redheaded pine sawfly</name>
    <dbReference type="NCBI Taxonomy" id="441921"/>
    <lineage>
        <taxon>Eukaryota</taxon>
        <taxon>Metazoa</taxon>
        <taxon>Ecdysozoa</taxon>
        <taxon>Arthropoda</taxon>
        <taxon>Hexapoda</taxon>
        <taxon>Insecta</taxon>
        <taxon>Pterygota</taxon>
        <taxon>Neoptera</taxon>
        <taxon>Endopterygota</taxon>
        <taxon>Hymenoptera</taxon>
        <taxon>Tenthredinoidea</taxon>
        <taxon>Diprionidae</taxon>
        <taxon>Diprioninae</taxon>
        <taxon>Neodiprion</taxon>
    </lineage>
</organism>
<dbReference type="InterPro" id="IPR011249">
    <property type="entry name" value="Metalloenz_LuxS/M16"/>
</dbReference>
<dbReference type="PANTHER" id="PTHR43016:SF16">
    <property type="entry name" value="METALLOPROTEASE, PUTATIVE (AFU_ORTHOLOGUE AFUA_4G07610)-RELATED"/>
    <property type="match status" value="1"/>
</dbReference>
<dbReference type="OrthoDB" id="4953at2759"/>
<accession>A0A6J0BR18</accession>
<evidence type="ECO:0000259" key="1">
    <source>
        <dbReference type="Pfam" id="PF00675"/>
    </source>
</evidence>
<dbReference type="Gene3D" id="3.30.830.10">
    <property type="entry name" value="Metalloenzyme, LuxS/M16 peptidase-like"/>
    <property type="match status" value="4"/>
</dbReference>
<dbReference type="KEGG" id="nlo:107222381"/>
<dbReference type="InParanoid" id="A0A6J0BR18"/>
<evidence type="ECO:0000259" key="2">
    <source>
        <dbReference type="Pfam" id="PF05193"/>
    </source>
</evidence>
<dbReference type="Pfam" id="PF05193">
    <property type="entry name" value="Peptidase_M16_C"/>
    <property type="match status" value="1"/>
</dbReference>
<dbReference type="PANTHER" id="PTHR43016">
    <property type="entry name" value="PRESEQUENCE PROTEASE"/>
    <property type="match status" value="1"/>
</dbReference>
<evidence type="ECO:0000313" key="5">
    <source>
        <dbReference type="RefSeq" id="XP_015517216.2"/>
    </source>
</evidence>
<dbReference type="InterPro" id="IPR013578">
    <property type="entry name" value="Peptidase_M16C_assoc"/>
</dbReference>
<dbReference type="InterPro" id="IPR011765">
    <property type="entry name" value="Pept_M16_N"/>
</dbReference>
<evidence type="ECO:0000259" key="3">
    <source>
        <dbReference type="Pfam" id="PF08367"/>
    </source>
</evidence>
<dbReference type="Pfam" id="PF08367">
    <property type="entry name" value="M16C_assoc"/>
    <property type="match status" value="1"/>
</dbReference>
<reference evidence="5" key="1">
    <citation type="submission" date="2025-08" db="UniProtKB">
        <authorList>
            <consortium name="RefSeq"/>
        </authorList>
    </citation>
    <scope>IDENTIFICATION</scope>
    <source>
        <tissue evidence="5">Thorax and Abdomen</tissue>
    </source>
</reference>
<name>A0A6J0BR18_NEOLC</name>
<dbReference type="RefSeq" id="XP_015517216.2">
    <property type="nucleotide sequence ID" value="XM_015661730.2"/>
</dbReference>
<dbReference type="GeneID" id="107222381"/>
<protein>
    <submittedName>
        <fullName evidence="5">Uncharacterized protein C05D11.1 isoform X1</fullName>
    </submittedName>
</protein>
<evidence type="ECO:0000313" key="4">
    <source>
        <dbReference type="Proteomes" id="UP000829291"/>
    </source>
</evidence>
<keyword evidence="4" id="KW-1185">Reference proteome</keyword>
<dbReference type="GO" id="GO:0006508">
    <property type="term" value="P:proteolysis"/>
    <property type="evidence" value="ECO:0007669"/>
    <property type="project" value="InterPro"/>
</dbReference>
<dbReference type="Proteomes" id="UP000829291">
    <property type="component" value="Chromosome 2"/>
</dbReference>
<dbReference type="Pfam" id="PF00675">
    <property type="entry name" value="Peptidase_M16"/>
    <property type="match status" value="1"/>
</dbReference>
<sequence>MAPVDSSPASNMAGFELICSLKSNDLIPVHKYKSSNTGLTIVIAEVDGPVVNGYFCLATEAYDDDGLPHTLEHLIFLGSEKYPYKGVLDLLANRCLASGTNAWTDTDHTCYTMTTAGSEGFLSLMPIFLEHILYPTLTDSGFITEVHHVTGEGEDAGVVYCEMQGGENSGESLVHNALTRAIYPGRCGYKSETGGMMKNLRESTNNDKVRKYHKEFYRPENLTVIITGQVKHADVFKAVQPLEQKIISKGDRGPYVRPWQSPVPPLTESIDLDIHYPCDDEDNGLINIGWRGPSAVTELYQLTGCSILLKYLTDNSVSPLQREFVEINDPYASKVAYSLAENSEAMLYLIFENVPKAKIPLVKDHLVKTLKDIADGENGIDMKRLNTVIQRHILETLSNLENSPHDSVAFMVIGDILYGQTKEDLDHRLNQVEDLKKLGKEPASYWHNILKKYFIDGPMVVVRGFPSQERQREIGKSERQRVEKQVEALGAEGLKKKAQELQEAMILNERPIPDEMLTCVPIPSTDSINFHHIKSFTSDIAEQHPKLNLNNLPLFTYLDHVNTNFVYMSVIMDSAGIPQELRPYLPLLLEAILESPVKRGDTLIPYEQVVAELEADTVATSIGIGFDGTSRFSCGAYSHSVNFMLQLEPTKYEKGIQWIRELLYETELTPERLRIIAAKIVNEVAQVKRKGNKVVGDLMKGLIYSKDSNHFSSSMLRQHKFLTEIIERLNNSATQDEVLKEIESVRKMLTTSENMVFHMAVNVDKLAGQISNVYQPWEVLLPQGNNPNKSKLHVTQDWALMIPPADEPANSCVTGLGCIESAFFCQCSPCIKDFLSPDLVPLLVFLQYLTQLEGPMWRQIRGQGLSYGYSVLPHLNEGFLYLTFYRATNILAAYKEAKTIMESHFEGGKWEQALFESAKSSLIFEVIERHKSVGDVVAQSLFSYLKNVPHDYDRRMVQHISAVTIEDINRVGPKYVKQLFDPKECKTTIVCHPSKATEVAEGFGELGHNLKVYNSLEESYLNVW</sequence>
<dbReference type="AlphaFoldDB" id="A0A6J0BR18"/>